<dbReference type="KEGG" id="ajg:KKR91_03875"/>
<accession>A0A975M6C5</accession>
<dbReference type="RefSeq" id="WP_210230030.1">
    <property type="nucleotide sequence ID" value="NZ_CP076022.1"/>
</dbReference>
<dbReference type="AlphaFoldDB" id="A0A975M6C5"/>
<sequence>MDKRFLNYPDWQDTADTLHLFLQMAGKVKVERGYKRPEWGHVRMYLTIQGIGTGIIPAQDRNFEIYFNLVHHHVDVQDSLGNRTRIPLGDGLSVADFHGQLMGALDYIGTPTPINPVPQEFHDPTPFDQDTEHHSYDRAAVELFLANLHFAHRSLTGFLAPMRGKTDMPAFWFGTMDLSGIVYSGQPAPYSGSDMIGRNAFDEKLCEFGFWPGDTKIPVPSFYALPYPFLASIGSYGTLLAPEKAHFLTPESEFLFSLEDAFAAPDPQQAVGEFFRSTFTILQRLDRWDDLDWITEPLTYRK</sequence>
<gene>
    <name evidence="1" type="ORF">KKR91_03875</name>
</gene>
<dbReference type="Proteomes" id="UP000676885">
    <property type="component" value="Chromosome"/>
</dbReference>
<proteinExistence type="predicted"/>
<evidence type="ECO:0000313" key="2">
    <source>
        <dbReference type="Proteomes" id="UP000676885"/>
    </source>
</evidence>
<dbReference type="InterPro" id="IPR046038">
    <property type="entry name" value="DUF5996"/>
</dbReference>
<keyword evidence="2" id="KW-1185">Reference proteome</keyword>
<name>A0A975M6C5_9MICC</name>
<dbReference type="Pfam" id="PF19459">
    <property type="entry name" value="DUF5996"/>
    <property type="match status" value="1"/>
</dbReference>
<evidence type="ECO:0000313" key="1">
    <source>
        <dbReference type="EMBL" id="QWC10771.1"/>
    </source>
</evidence>
<organism evidence="1 2">
    <name type="scientific">Arthrobacter jiangjiafuii</name>
    <dbReference type="NCBI Taxonomy" id="2817475"/>
    <lineage>
        <taxon>Bacteria</taxon>
        <taxon>Bacillati</taxon>
        <taxon>Actinomycetota</taxon>
        <taxon>Actinomycetes</taxon>
        <taxon>Micrococcales</taxon>
        <taxon>Micrococcaceae</taxon>
        <taxon>Arthrobacter</taxon>
    </lineage>
</organism>
<reference evidence="1 2" key="1">
    <citation type="submission" date="2021-05" db="EMBL/GenBank/DDBJ databases">
        <title>Novel species in genus Arthrobacter.</title>
        <authorList>
            <person name="Zhang G."/>
        </authorList>
    </citation>
    <scope>NUCLEOTIDE SEQUENCE [LARGE SCALE GENOMIC DNA]</scope>
    <source>
        <strain evidence="2">zg-ZUI227</strain>
    </source>
</reference>
<protein>
    <submittedName>
        <fullName evidence="1">Uncharacterized protein</fullName>
    </submittedName>
</protein>
<dbReference type="EMBL" id="CP076022">
    <property type="protein sequence ID" value="QWC10771.1"/>
    <property type="molecule type" value="Genomic_DNA"/>
</dbReference>